<sequence length="247" mass="28676">MNVLKKVEDLTSVDKNAMVLLLGRMFDQVQEFRSEDMKQCFTLSTAIMRLLKIDENAFYWDYLRMTDSQKFASTFLSFKQMHLKSKPNDKLSETETRNILKLMLRNSTFTANPKRHTEAIEFLLSDFFGDAQEQVKSQIICSWSKCDHKKILPNSEGAALRRMFSECATKFYDARLPVMGHLVEQLIEWKPSCIIPTCPFCLAGTIPESLKALNKRPDQISDDEVIEIEKINENFYTQTYFAPPNKQ</sequence>
<organism evidence="1 2">
    <name type="scientific">Cichlidogyrus casuarinus</name>
    <dbReference type="NCBI Taxonomy" id="1844966"/>
    <lineage>
        <taxon>Eukaryota</taxon>
        <taxon>Metazoa</taxon>
        <taxon>Spiralia</taxon>
        <taxon>Lophotrochozoa</taxon>
        <taxon>Platyhelminthes</taxon>
        <taxon>Monogenea</taxon>
        <taxon>Monopisthocotylea</taxon>
        <taxon>Dactylogyridea</taxon>
        <taxon>Ancyrocephalidae</taxon>
        <taxon>Cichlidogyrus</taxon>
    </lineage>
</organism>
<gene>
    <name evidence="1" type="ORF">Ciccas_007612</name>
</gene>
<keyword evidence="2" id="KW-1185">Reference proteome</keyword>
<dbReference type="EMBL" id="JBJKFK010001195">
    <property type="protein sequence ID" value="KAL3313782.1"/>
    <property type="molecule type" value="Genomic_DNA"/>
</dbReference>
<dbReference type="Proteomes" id="UP001626550">
    <property type="component" value="Unassembled WGS sequence"/>
</dbReference>
<evidence type="ECO:0000313" key="1">
    <source>
        <dbReference type="EMBL" id="KAL3313782.1"/>
    </source>
</evidence>
<name>A0ABD2Q3T6_9PLAT</name>
<reference evidence="1 2" key="1">
    <citation type="submission" date="2024-11" db="EMBL/GenBank/DDBJ databases">
        <title>Adaptive evolution of stress response genes in parasites aligns with host niche diversity.</title>
        <authorList>
            <person name="Hahn C."/>
            <person name="Resl P."/>
        </authorList>
    </citation>
    <scope>NUCLEOTIDE SEQUENCE [LARGE SCALE GENOMIC DNA]</scope>
    <source>
        <strain evidence="1">EGGRZ-B1_66</strain>
        <tissue evidence="1">Body</tissue>
    </source>
</reference>
<evidence type="ECO:0000313" key="2">
    <source>
        <dbReference type="Proteomes" id="UP001626550"/>
    </source>
</evidence>
<protein>
    <submittedName>
        <fullName evidence="1">Uncharacterized protein</fullName>
    </submittedName>
</protein>
<dbReference type="AlphaFoldDB" id="A0ABD2Q3T6"/>
<comment type="caution">
    <text evidence="1">The sequence shown here is derived from an EMBL/GenBank/DDBJ whole genome shotgun (WGS) entry which is preliminary data.</text>
</comment>
<proteinExistence type="predicted"/>
<accession>A0ABD2Q3T6</accession>